<dbReference type="EMBL" id="LR215729">
    <property type="protein sequence ID" value="VEV97620.1"/>
    <property type="molecule type" value="Genomic_DNA"/>
</dbReference>
<evidence type="ECO:0000256" key="4">
    <source>
        <dbReference type="ARBA" id="ARBA00037106"/>
    </source>
</evidence>
<dbReference type="SUPFAM" id="SSF47598">
    <property type="entry name" value="Ribbon-helix-helix"/>
    <property type="match status" value="1"/>
</dbReference>
<comment type="similarity">
    <text evidence="1">Belongs to the ParD antitoxin family.</text>
</comment>
<dbReference type="Pfam" id="PF03693">
    <property type="entry name" value="ParD_antitoxin"/>
    <property type="match status" value="1"/>
</dbReference>
<dbReference type="NCBIfam" id="TIGR02606">
    <property type="entry name" value="antidote_CC2985"/>
    <property type="match status" value="1"/>
</dbReference>
<reference evidence="5" key="1">
    <citation type="submission" date="2019-02" db="EMBL/GenBank/DDBJ databases">
        <authorList>
            <consortium name="Genoscope - CEA"/>
            <person name="William W."/>
        </authorList>
    </citation>
    <scope>NUCLEOTIDE SEQUENCE [LARGE SCALE GENOMIC DNA]</scope>
    <source>
        <strain evidence="5">YSy11</strain>
    </source>
</reference>
<evidence type="ECO:0000313" key="5">
    <source>
        <dbReference type="EMBL" id="VEV97620.1"/>
    </source>
</evidence>
<keyword evidence="3" id="KW-1277">Toxin-antitoxin system</keyword>
<dbReference type="InterPro" id="IPR038296">
    <property type="entry name" value="ParD_sf"/>
</dbReference>
<protein>
    <recommendedName>
        <fullName evidence="2">Antitoxin ParD</fullName>
    </recommendedName>
</protein>
<evidence type="ECO:0000256" key="1">
    <source>
        <dbReference type="ARBA" id="ARBA00008580"/>
    </source>
</evidence>
<evidence type="ECO:0000256" key="3">
    <source>
        <dbReference type="ARBA" id="ARBA00022649"/>
    </source>
</evidence>
<sequence length="84" mass="9551">MVMHRMTVTLTGQQDLWNKEQVEHGHFDNDSEYIRDLIQCVQQDLARVIALRQALNAGASSANAKPLEMSGIKQAARCRFYSED</sequence>
<dbReference type="PANTHER" id="PTHR36582:SF2">
    <property type="entry name" value="ANTITOXIN PARD"/>
    <property type="match status" value="1"/>
</dbReference>
<dbReference type="InterPro" id="IPR010985">
    <property type="entry name" value="Ribbon_hlx_hlx"/>
</dbReference>
<organism evidence="5">
    <name type="scientific">Pseudomonas marincola</name>
    <dbReference type="NCBI Taxonomy" id="437900"/>
    <lineage>
        <taxon>Bacteria</taxon>
        <taxon>Pseudomonadati</taxon>
        <taxon>Pseudomonadota</taxon>
        <taxon>Gammaproteobacteria</taxon>
        <taxon>Pseudomonadales</taxon>
        <taxon>Pseudomonadaceae</taxon>
        <taxon>Pseudomonas</taxon>
    </lineage>
</organism>
<accession>A0A653E4F7</accession>
<evidence type="ECO:0000256" key="2">
    <source>
        <dbReference type="ARBA" id="ARBA00017940"/>
    </source>
</evidence>
<dbReference type="GO" id="GO:0006355">
    <property type="term" value="P:regulation of DNA-templated transcription"/>
    <property type="evidence" value="ECO:0007669"/>
    <property type="project" value="InterPro"/>
</dbReference>
<name>A0A653E4F7_9PSED</name>
<proteinExistence type="inferred from homology"/>
<gene>
    <name evidence="5" type="ORF">PMYSY11_2575</name>
</gene>
<dbReference type="AlphaFoldDB" id="A0A653E4F7"/>
<dbReference type="Gene3D" id="6.10.10.120">
    <property type="entry name" value="Antitoxin ParD1-like"/>
    <property type="match status" value="1"/>
</dbReference>
<dbReference type="InterPro" id="IPR022789">
    <property type="entry name" value="ParD"/>
</dbReference>
<dbReference type="PANTHER" id="PTHR36582">
    <property type="entry name" value="ANTITOXIN PARD"/>
    <property type="match status" value="1"/>
</dbReference>
<comment type="function">
    <text evidence="4">Antitoxin component of a type II toxin-antitoxin (TA) system. Neutralizes the effect of toxin ParE.</text>
</comment>